<sequence length="187" mass="20352">MSQADPRDCPHAGFTLFEILVVMVVSMILLVQGLPALQSVMASLQLQARSQLLHASLMLARSEAIRGNRPVWVCALNSKVNLEIQGCQPAGKDSVPDWSEGVLVFADDAQQANGRYDSGERLHHALFSASTIRVSASQHAFAFSASGRLEAGPLPRFELRSSQGQCHRLQLQPGGRVQWCRQEGCCA</sequence>
<evidence type="ECO:0000256" key="5">
    <source>
        <dbReference type="ARBA" id="ARBA00022519"/>
    </source>
</evidence>
<evidence type="ECO:0000313" key="14">
    <source>
        <dbReference type="Proteomes" id="UP000198290"/>
    </source>
</evidence>
<evidence type="ECO:0000256" key="2">
    <source>
        <dbReference type="ARBA" id="ARBA00021549"/>
    </source>
</evidence>
<dbReference type="SUPFAM" id="SSF54523">
    <property type="entry name" value="Pili subunits"/>
    <property type="match status" value="1"/>
</dbReference>
<keyword evidence="8 11" id="KW-0472">Membrane</keyword>
<feature type="domain" description="General secretion pathway GspH" evidence="12">
    <location>
        <begin position="51"/>
        <end position="175"/>
    </location>
</feature>
<evidence type="ECO:0000313" key="13">
    <source>
        <dbReference type="EMBL" id="BBF87186.1"/>
    </source>
</evidence>
<dbReference type="EMBL" id="AP018823">
    <property type="protein sequence ID" value="BBF87186.1"/>
    <property type="molecule type" value="Genomic_DNA"/>
</dbReference>
<dbReference type="Pfam" id="PF07963">
    <property type="entry name" value="N_methyl"/>
    <property type="match status" value="1"/>
</dbReference>
<accession>A0A3G9GRK1</accession>
<comment type="similarity">
    <text evidence="9">Belongs to the GSP H family.</text>
</comment>
<dbReference type="InterPro" id="IPR012902">
    <property type="entry name" value="N_methyl_site"/>
</dbReference>
<proteinExistence type="inferred from homology"/>
<evidence type="ECO:0000256" key="3">
    <source>
        <dbReference type="ARBA" id="ARBA00022475"/>
    </source>
</evidence>
<dbReference type="GO" id="GO:0005886">
    <property type="term" value="C:plasma membrane"/>
    <property type="evidence" value="ECO:0007669"/>
    <property type="project" value="UniProtKB-SubCell"/>
</dbReference>
<reference evidence="14" key="3">
    <citation type="journal article" date="2017" name="Plant Physiol. Biochem.">
        <title>Differential oxidative and antioxidative response of duckweed Lemna minor toward plant growth promoting/inhibiting bacteria.</title>
        <authorList>
            <person name="Ishizawa H."/>
            <person name="Kuroda M."/>
            <person name="Morikawa M."/>
            <person name="Ike M."/>
        </authorList>
    </citation>
    <scope>NUCLEOTIDE SEQUENCE [LARGE SCALE GENOMIC DNA]</scope>
    <source>
        <strain evidence="14">H3</strain>
    </source>
</reference>
<comment type="subcellular location">
    <subcellularLocation>
        <location evidence="1">Cell inner membrane</location>
        <topology evidence="1">Single-pass membrane protein</topology>
    </subcellularLocation>
</comment>
<dbReference type="Proteomes" id="UP000198290">
    <property type="component" value="Chromosome"/>
</dbReference>
<reference evidence="14" key="1">
    <citation type="journal article" date="2017" name="Biotechnol. Biofuels">
        <title>Evaluation of environmental bacterial communities as a factor affecting the growth of duckweed Lemna minor.</title>
        <authorList>
            <person name="Ishizawa H."/>
            <person name="Kuroda M."/>
            <person name="Morikawa M."/>
            <person name="Ike M."/>
        </authorList>
    </citation>
    <scope>NUCLEOTIDE SEQUENCE [LARGE SCALE GENOMIC DNA]</scope>
    <source>
        <strain evidence="14">H3</strain>
    </source>
</reference>
<dbReference type="GO" id="GO:0015628">
    <property type="term" value="P:protein secretion by the type II secretion system"/>
    <property type="evidence" value="ECO:0007669"/>
    <property type="project" value="InterPro"/>
</dbReference>
<name>A0A3G9GRK1_9NEIS</name>
<protein>
    <recommendedName>
        <fullName evidence="2">Type II secretion system protein H</fullName>
    </recommendedName>
    <alternativeName>
        <fullName evidence="10">General secretion pathway protein H</fullName>
    </alternativeName>
</protein>
<dbReference type="RefSeq" id="WP_089083640.1">
    <property type="nucleotide sequence ID" value="NZ_AP018823.1"/>
</dbReference>
<dbReference type="OrthoDB" id="8587185at2"/>
<dbReference type="InterPro" id="IPR022346">
    <property type="entry name" value="T2SS_GspH"/>
</dbReference>
<evidence type="ECO:0000256" key="10">
    <source>
        <dbReference type="ARBA" id="ARBA00030775"/>
    </source>
</evidence>
<dbReference type="Pfam" id="PF12019">
    <property type="entry name" value="GspH"/>
    <property type="match status" value="1"/>
</dbReference>
<keyword evidence="5" id="KW-0997">Cell inner membrane</keyword>
<dbReference type="STRING" id="332411.VI06_15620"/>
<keyword evidence="14" id="KW-1185">Reference proteome</keyword>
<keyword evidence="4" id="KW-0488">Methylation</keyword>
<evidence type="ECO:0000256" key="6">
    <source>
        <dbReference type="ARBA" id="ARBA00022692"/>
    </source>
</evidence>
<evidence type="ECO:0000256" key="1">
    <source>
        <dbReference type="ARBA" id="ARBA00004377"/>
    </source>
</evidence>
<keyword evidence="7 11" id="KW-1133">Transmembrane helix</keyword>
<dbReference type="AlphaFoldDB" id="A0A3G9GRK1"/>
<dbReference type="InterPro" id="IPR045584">
    <property type="entry name" value="Pilin-like"/>
</dbReference>
<dbReference type="Gene3D" id="3.55.40.10">
    <property type="entry name" value="minor pseudopilin epsh domain"/>
    <property type="match status" value="1"/>
</dbReference>
<evidence type="ECO:0000256" key="9">
    <source>
        <dbReference type="ARBA" id="ARBA00025772"/>
    </source>
</evidence>
<keyword evidence="6 11" id="KW-0812">Transmembrane</keyword>
<evidence type="ECO:0000259" key="12">
    <source>
        <dbReference type="Pfam" id="PF12019"/>
    </source>
</evidence>
<dbReference type="KEGG" id="amah:DLM_3600"/>
<evidence type="ECO:0000256" key="8">
    <source>
        <dbReference type="ARBA" id="ARBA00023136"/>
    </source>
</evidence>
<organism evidence="13 14">
    <name type="scientific">Aquitalea magnusonii</name>
    <dbReference type="NCBI Taxonomy" id="332411"/>
    <lineage>
        <taxon>Bacteria</taxon>
        <taxon>Pseudomonadati</taxon>
        <taxon>Pseudomonadota</taxon>
        <taxon>Betaproteobacteria</taxon>
        <taxon>Neisseriales</taxon>
        <taxon>Chromobacteriaceae</taxon>
        <taxon>Aquitalea</taxon>
    </lineage>
</organism>
<evidence type="ECO:0000256" key="4">
    <source>
        <dbReference type="ARBA" id="ARBA00022481"/>
    </source>
</evidence>
<dbReference type="GO" id="GO:0015627">
    <property type="term" value="C:type II protein secretion system complex"/>
    <property type="evidence" value="ECO:0007669"/>
    <property type="project" value="InterPro"/>
</dbReference>
<evidence type="ECO:0000256" key="7">
    <source>
        <dbReference type="ARBA" id="ARBA00022989"/>
    </source>
</evidence>
<gene>
    <name evidence="13" type="ORF">DLM_3600</name>
</gene>
<keyword evidence="3" id="KW-1003">Cell membrane</keyword>
<feature type="transmembrane region" description="Helical" evidence="11">
    <location>
        <begin position="12"/>
        <end position="31"/>
    </location>
</feature>
<evidence type="ECO:0000256" key="11">
    <source>
        <dbReference type="SAM" id="Phobius"/>
    </source>
</evidence>
<reference evidence="13 14" key="2">
    <citation type="journal article" date="2017" name="Genome Announc.">
        <title>Draft genome sequence of Aquitalea magnusonii strain H3, a plant growth-promoting bacterium of duckweed Lemna minor.</title>
        <authorList>
            <person name="Ishizawa H."/>
            <person name="Kuroda M."/>
            <person name="Ike M."/>
        </authorList>
    </citation>
    <scope>NUCLEOTIDE SEQUENCE [LARGE SCALE GENOMIC DNA]</scope>
    <source>
        <strain evidence="13 14">H3</strain>
    </source>
</reference>